<keyword evidence="3" id="KW-1185">Reference proteome</keyword>
<dbReference type="InterPro" id="IPR000086">
    <property type="entry name" value="NUDIX_hydrolase_dom"/>
</dbReference>
<reference evidence="2" key="1">
    <citation type="journal article" date="2020" name="New Phytol.">
        <title>Comparative genomics reveals dynamic genome evolution in host specialist ectomycorrhizal fungi.</title>
        <authorList>
            <person name="Lofgren L.A."/>
            <person name="Nguyen N.H."/>
            <person name="Vilgalys R."/>
            <person name="Ruytinx J."/>
            <person name="Liao H.L."/>
            <person name="Branco S."/>
            <person name="Kuo A."/>
            <person name="LaButti K."/>
            <person name="Lipzen A."/>
            <person name="Andreopoulos W."/>
            <person name="Pangilinan J."/>
            <person name="Riley R."/>
            <person name="Hundley H."/>
            <person name="Na H."/>
            <person name="Barry K."/>
            <person name="Grigoriev I.V."/>
            <person name="Stajich J.E."/>
            <person name="Kennedy P.G."/>
        </authorList>
    </citation>
    <scope>NUCLEOTIDE SEQUENCE</scope>
    <source>
        <strain evidence="2">MN1</strain>
    </source>
</reference>
<dbReference type="Pfam" id="PF00293">
    <property type="entry name" value="NUDIX"/>
    <property type="match status" value="1"/>
</dbReference>
<sequence>MSNDPPSPVSSPLSYLELVKICDNFRLPPNYGSIDVFQRPSDTDSFVPWTLSQSLGSPAVGLLRLDVVNLLRKEKPGTWVIPEPQAGHRVSFDASVNTPRKRIAVLKELCERWRDTGVFPASIGPRKWRNEMYPVYRNPFGVHDYYPENDSDEGLGNYAFEMERAACALFGVVTYGIHMTIYQGIASSPQVKIWVPTRAKTKQTWPSWLDNTVAGGIPSGMPVFESLVKECEEEASMEADIVRDHARPVGTISYFFRNKMHFLQPEVEYNYDLEVPHDTPFQPRPSDGEVESFDLLSLDEVKFKMRQGIFKPNCAAVLIDFLVRHGHLTPDDEPDYMEIVTRLHGRFEHERWCQQVCI</sequence>
<evidence type="ECO:0000313" key="2">
    <source>
        <dbReference type="EMBL" id="KAG1819177.1"/>
    </source>
</evidence>
<dbReference type="GeneID" id="64624748"/>
<name>A0A9P7EE17_9AGAM</name>
<accession>A0A9P7EE17</accession>
<dbReference type="PANTHER" id="PTHR13622">
    <property type="entry name" value="THIAMIN PYROPHOSPHOKINASE"/>
    <property type="match status" value="1"/>
</dbReference>
<dbReference type="PANTHER" id="PTHR13622:SF8">
    <property type="entry name" value="THIAMIN PYROPHOSPHOKINASE 1"/>
    <property type="match status" value="1"/>
</dbReference>
<dbReference type="AlphaFoldDB" id="A0A9P7EE17"/>
<dbReference type="InterPro" id="IPR015797">
    <property type="entry name" value="NUDIX_hydrolase-like_dom_sf"/>
</dbReference>
<evidence type="ECO:0000259" key="1">
    <source>
        <dbReference type="PROSITE" id="PS51462"/>
    </source>
</evidence>
<gene>
    <name evidence="2" type="ORF">BJ212DRAFT_1268450</name>
</gene>
<dbReference type="OrthoDB" id="10261522at2759"/>
<organism evidence="2 3">
    <name type="scientific">Suillus subaureus</name>
    <dbReference type="NCBI Taxonomy" id="48587"/>
    <lineage>
        <taxon>Eukaryota</taxon>
        <taxon>Fungi</taxon>
        <taxon>Dikarya</taxon>
        <taxon>Basidiomycota</taxon>
        <taxon>Agaricomycotina</taxon>
        <taxon>Agaricomycetes</taxon>
        <taxon>Agaricomycetidae</taxon>
        <taxon>Boletales</taxon>
        <taxon>Suillineae</taxon>
        <taxon>Suillaceae</taxon>
        <taxon>Suillus</taxon>
    </lineage>
</organism>
<dbReference type="RefSeq" id="XP_041194854.1">
    <property type="nucleotide sequence ID" value="XM_041330731.1"/>
</dbReference>
<evidence type="ECO:0000313" key="3">
    <source>
        <dbReference type="Proteomes" id="UP000807769"/>
    </source>
</evidence>
<dbReference type="FunFam" id="3.90.79.10:FF:000019">
    <property type="entry name" value="Thiamin pyrophosphokinase, putative"/>
    <property type="match status" value="1"/>
</dbReference>
<protein>
    <submittedName>
        <fullName evidence="2">NUDIX hydrolase domain-like protein</fullName>
    </submittedName>
</protein>
<dbReference type="EMBL" id="JABBWG010000010">
    <property type="protein sequence ID" value="KAG1819177.1"/>
    <property type="molecule type" value="Genomic_DNA"/>
</dbReference>
<keyword evidence="2" id="KW-0378">Hydrolase</keyword>
<dbReference type="GO" id="GO:0044715">
    <property type="term" value="F:8-oxo-dGDP phosphatase activity"/>
    <property type="evidence" value="ECO:0007669"/>
    <property type="project" value="UniProtKB-ARBA"/>
</dbReference>
<proteinExistence type="predicted"/>
<dbReference type="Proteomes" id="UP000807769">
    <property type="component" value="Unassembled WGS sequence"/>
</dbReference>
<comment type="caution">
    <text evidence="2">The sequence shown here is derived from an EMBL/GenBank/DDBJ whole genome shotgun (WGS) entry which is preliminary data.</text>
</comment>
<feature type="domain" description="Nudix hydrolase" evidence="1">
    <location>
        <begin position="162"/>
        <end position="318"/>
    </location>
</feature>
<dbReference type="Gene3D" id="3.90.79.10">
    <property type="entry name" value="Nucleoside Triphosphate Pyrophosphohydrolase"/>
    <property type="match status" value="1"/>
</dbReference>
<dbReference type="CDD" id="cd03676">
    <property type="entry name" value="NUDIX_Tnr3_like"/>
    <property type="match status" value="1"/>
</dbReference>
<dbReference type="PROSITE" id="PS51462">
    <property type="entry name" value="NUDIX"/>
    <property type="match status" value="1"/>
</dbReference>
<dbReference type="SUPFAM" id="SSF55811">
    <property type="entry name" value="Nudix"/>
    <property type="match status" value="1"/>
</dbReference>